<dbReference type="Proteomes" id="UP000183832">
    <property type="component" value="Unassembled WGS sequence"/>
</dbReference>
<evidence type="ECO:0000313" key="1">
    <source>
        <dbReference type="EMBL" id="CRL07989.1"/>
    </source>
</evidence>
<accession>A0A1J1J6E8</accession>
<dbReference type="OrthoDB" id="67700at2759"/>
<proteinExistence type="predicted"/>
<protein>
    <submittedName>
        <fullName evidence="1">CLUMA_CG021176, isoform A</fullName>
    </submittedName>
</protein>
<dbReference type="EMBL" id="CVRI01000074">
    <property type="protein sequence ID" value="CRL07989.1"/>
    <property type="molecule type" value="Genomic_DNA"/>
</dbReference>
<dbReference type="AlphaFoldDB" id="A0A1J1J6E8"/>
<reference evidence="1 2" key="1">
    <citation type="submission" date="2015-04" db="EMBL/GenBank/DDBJ databases">
        <authorList>
            <person name="Syromyatnikov M.Y."/>
            <person name="Popov V.N."/>
        </authorList>
    </citation>
    <scope>NUCLEOTIDE SEQUENCE [LARGE SCALE GENOMIC DNA]</scope>
</reference>
<evidence type="ECO:0000313" key="2">
    <source>
        <dbReference type="Proteomes" id="UP000183832"/>
    </source>
</evidence>
<sequence>MGVRSLAIRRHRDDQNLFRAQQSIELLVAGFVIYTYKQQLSRHILDSLSSCRYQKGVVRVYSSRSLLMCDE</sequence>
<organism evidence="1 2">
    <name type="scientific">Clunio marinus</name>
    <dbReference type="NCBI Taxonomy" id="568069"/>
    <lineage>
        <taxon>Eukaryota</taxon>
        <taxon>Metazoa</taxon>
        <taxon>Ecdysozoa</taxon>
        <taxon>Arthropoda</taxon>
        <taxon>Hexapoda</taxon>
        <taxon>Insecta</taxon>
        <taxon>Pterygota</taxon>
        <taxon>Neoptera</taxon>
        <taxon>Endopterygota</taxon>
        <taxon>Diptera</taxon>
        <taxon>Nematocera</taxon>
        <taxon>Chironomoidea</taxon>
        <taxon>Chironomidae</taxon>
        <taxon>Clunio</taxon>
    </lineage>
</organism>
<keyword evidence="2" id="KW-1185">Reference proteome</keyword>
<name>A0A1J1J6E8_9DIPT</name>
<gene>
    <name evidence="1" type="ORF">CLUMA_CG021176</name>
</gene>